<dbReference type="PANTHER" id="PTHR13696:SF99">
    <property type="entry name" value="COBYRINIC ACID AC-DIAMIDE SYNTHASE"/>
    <property type="match status" value="1"/>
</dbReference>
<comment type="catalytic activity">
    <reaction evidence="2">
        <text>ATP + H2O = ADP + phosphate + H(+)</text>
        <dbReference type="Rhea" id="RHEA:13065"/>
        <dbReference type="ChEBI" id="CHEBI:15377"/>
        <dbReference type="ChEBI" id="CHEBI:15378"/>
        <dbReference type="ChEBI" id="CHEBI:30616"/>
        <dbReference type="ChEBI" id="CHEBI:43474"/>
        <dbReference type="ChEBI" id="CHEBI:456216"/>
    </reaction>
</comment>
<accession>A0A562JKN5</accession>
<dbReference type="AlphaFoldDB" id="A0A562JKN5"/>
<dbReference type="CDD" id="cd02042">
    <property type="entry name" value="ParAB_family"/>
    <property type="match status" value="1"/>
</dbReference>
<evidence type="ECO:0000313" key="6">
    <source>
        <dbReference type="EMBL" id="TWH83698.1"/>
    </source>
</evidence>
<evidence type="ECO:0000256" key="4">
    <source>
        <dbReference type="ARBA" id="ARBA00071824"/>
    </source>
</evidence>
<evidence type="ECO:0000256" key="2">
    <source>
        <dbReference type="ARBA" id="ARBA00049360"/>
    </source>
</evidence>
<dbReference type="PANTHER" id="PTHR13696">
    <property type="entry name" value="P-LOOP CONTAINING NUCLEOSIDE TRIPHOSPHATE HYDROLASE"/>
    <property type="match status" value="1"/>
</dbReference>
<evidence type="ECO:0000259" key="5">
    <source>
        <dbReference type="Pfam" id="PF13614"/>
    </source>
</evidence>
<dbReference type="Pfam" id="PF13614">
    <property type="entry name" value="AAA_31"/>
    <property type="match status" value="1"/>
</dbReference>
<protein>
    <recommendedName>
        <fullName evidence="4">Sporulation initiation inhibitor protein Soj</fullName>
    </recommendedName>
</protein>
<evidence type="ECO:0000313" key="7">
    <source>
        <dbReference type="Proteomes" id="UP000315343"/>
    </source>
</evidence>
<dbReference type="InterPro" id="IPR025669">
    <property type="entry name" value="AAA_dom"/>
</dbReference>
<name>A0A562JKN5_9FIRM</name>
<dbReference type="SUPFAM" id="SSF52540">
    <property type="entry name" value="P-loop containing nucleoside triphosphate hydrolases"/>
    <property type="match status" value="1"/>
</dbReference>
<keyword evidence="7" id="KW-1185">Reference proteome</keyword>
<dbReference type="InterPro" id="IPR027417">
    <property type="entry name" value="P-loop_NTPase"/>
</dbReference>
<organism evidence="6 7">
    <name type="scientific">Sedimentibacter saalensis</name>
    <dbReference type="NCBI Taxonomy" id="130788"/>
    <lineage>
        <taxon>Bacteria</taxon>
        <taxon>Bacillati</taxon>
        <taxon>Bacillota</taxon>
        <taxon>Tissierellia</taxon>
        <taxon>Sedimentibacter</taxon>
    </lineage>
</organism>
<dbReference type="RefSeq" id="WP_145079016.1">
    <property type="nucleotide sequence ID" value="NZ_DAMBUX010000009.1"/>
</dbReference>
<evidence type="ECO:0000256" key="1">
    <source>
        <dbReference type="ARBA" id="ARBA00006976"/>
    </source>
</evidence>
<reference evidence="6 7" key="1">
    <citation type="submission" date="2019-07" db="EMBL/GenBank/DDBJ databases">
        <title>Genomic Encyclopedia of Type Strains, Phase I: the one thousand microbial genomes (KMG-I) project.</title>
        <authorList>
            <person name="Kyrpides N."/>
        </authorList>
    </citation>
    <scope>NUCLEOTIDE SEQUENCE [LARGE SCALE GENOMIC DNA]</scope>
    <source>
        <strain evidence="6 7">DSM 13558</strain>
    </source>
</reference>
<comment type="caution">
    <text evidence="6">The sequence shown here is derived from an EMBL/GenBank/DDBJ whole genome shotgun (WGS) entry which is preliminary data.</text>
</comment>
<dbReference type="Proteomes" id="UP000315343">
    <property type="component" value="Unassembled WGS sequence"/>
</dbReference>
<comment type="subunit">
    <text evidence="3">Dimerizes in the presence of ATP but not ADP; ATP-binding is required for double-stranded (ds)DNA-binding. Interacts with DnaA.</text>
</comment>
<dbReference type="InterPro" id="IPR050678">
    <property type="entry name" value="DNA_Partitioning_ATPase"/>
</dbReference>
<dbReference type="PIRSF" id="PIRSF009320">
    <property type="entry name" value="Nuc_binding_HP_1000"/>
    <property type="match status" value="1"/>
</dbReference>
<dbReference type="Gene3D" id="3.40.50.300">
    <property type="entry name" value="P-loop containing nucleotide triphosphate hydrolases"/>
    <property type="match status" value="1"/>
</dbReference>
<dbReference type="EMBL" id="VLKH01000001">
    <property type="protein sequence ID" value="TWH83698.1"/>
    <property type="molecule type" value="Genomic_DNA"/>
</dbReference>
<proteinExistence type="inferred from homology"/>
<dbReference type="FunFam" id="3.40.50.300:FF:000285">
    <property type="entry name" value="Sporulation initiation inhibitor Soj"/>
    <property type="match status" value="1"/>
</dbReference>
<evidence type="ECO:0000256" key="3">
    <source>
        <dbReference type="ARBA" id="ARBA00062323"/>
    </source>
</evidence>
<dbReference type="OrthoDB" id="9815116at2"/>
<feature type="domain" description="AAA" evidence="5">
    <location>
        <begin position="3"/>
        <end position="183"/>
    </location>
</feature>
<sequence length="260" mass="28869">MCKVIAIANQKGGVGKTTTAISLGISLSKLNKKVLLIDLDGQANLTMSLGFEPDELYNTITNLIENRIKDYNYSIEKSKYLINAEGVYLLPADIGLSSIEVKMLNTINRENILKNIVKEFKPMFDYIIIDCLPSLGNLTINALVASDSVIIPVQAQYLSMRGMEQLLETVKGVKAQINPDLEIEGILLTMYDKRTNLSKEVFEAINDTYGEYIKVFKNTITVSTKIAEAPSQGLSIFAYHPNSEVAKSYELLAKEVLCNE</sequence>
<comment type="similarity">
    <text evidence="1">Belongs to the ParA family.</text>
</comment>
<gene>
    <name evidence="6" type="ORF">LY60_00310</name>
</gene>